<evidence type="ECO:0000256" key="2">
    <source>
        <dbReference type="ARBA" id="ARBA00034653"/>
    </source>
</evidence>
<dbReference type="GO" id="GO:1902554">
    <property type="term" value="C:serine/threonine protein kinase complex"/>
    <property type="evidence" value="ECO:0007669"/>
    <property type="project" value="TreeGrafter"/>
</dbReference>
<evidence type="ECO:0000259" key="3">
    <source>
        <dbReference type="PROSITE" id="PS50011"/>
    </source>
</evidence>
<evidence type="ECO:0000313" key="5">
    <source>
        <dbReference type="Proteomes" id="UP001142489"/>
    </source>
</evidence>
<sequence>MSCLDCSCILRTQVESFGAEKQSEDSSSEDLTNEPAICWSLPTRIGDEQILWSCDVSHYDLQVEIGKGSNNVTSIYLARHIPTGTLVAVKITDLEECSEEHLNALQNEVILSHSFQHPNILTLWAVFTSWKLALDDFTFHGLWLS</sequence>
<dbReference type="GO" id="GO:0006611">
    <property type="term" value="P:protein export from nucleus"/>
    <property type="evidence" value="ECO:0007669"/>
    <property type="project" value="TreeGrafter"/>
</dbReference>
<reference evidence="4" key="1">
    <citation type="journal article" date="2023" name="DNA Res.">
        <title>Chromosome-level genome assembly of Phrynocephalus forsythii using third-generation DNA sequencing and Hi-C analysis.</title>
        <authorList>
            <person name="Qi Y."/>
            <person name="Zhao W."/>
            <person name="Zhao Y."/>
            <person name="Niu C."/>
            <person name="Cao S."/>
            <person name="Zhang Y."/>
        </authorList>
    </citation>
    <scope>NUCLEOTIDE SEQUENCE</scope>
    <source>
        <tissue evidence="4">Muscle</tissue>
    </source>
</reference>
<dbReference type="OrthoDB" id="840771at2759"/>
<feature type="domain" description="Protein kinase" evidence="3">
    <location>
        <begin position="59"/>
        <end position="145"/>
    </location>
</feature>
<keyword evidence="5" id="KW-1185">Reference proteome</keyword>
<dbReference type="Gene3D" id="3.30.200.20">
    <property type="entry name" value="Phosphorylase Kinase, domain 1"/>
    <property type="match status" value="1"/>
</dbReference>
<proteinExistence type="inferred from homology"/>
<dbReference type="GO" id="GO:0005524">
    <property type="term" value="F:ATP binding"/>
    <property type="evidence" value="ECO:0007669"/>
    <property type="project" value="InterPro"/>
</dbReference>
<protein>
    <recommendedName>
        <fullName evidence="3">Protein kinase domain-containing protein</fullName>
    </recommendedName>
</protein>
<comment type="function">
    <text evidence="2">Pseudokinase which, in complex with CAB39/MO25 (CAB39/MO25alpha or CAB39L/MO25beta), binds to and activates STK11/LKB1. Adopts a closed conformation typical of active protein kinases and binds STK11/LKB1 as a pseudosubstrate, promoting conformational change of STK11/LKB1 in an active conformation.</text>
</comment>
<dbReference type="InterPro" id="IPR047173">
    <property type="entry name" value="STRAD_A/B-like"/>
</dbReference>
<gene>
    <name evidence="4" type="ORF">JRQ81_001413</name>
</gene>
<dbReference type="AlphaFoldDB" id="A0A9Q0YC37"/>
<dbReference type="Proteomes" id="UP001142489">
    <property type="component" value="Unassembled WGS sequence"/>
</dbReference>
<dbReference type="SUPFAM" id="SSF56112">
    <property type="entry name" value="Protein kinase-like (PK-like)"/>
    <property type="match status" value="1"/>
</dbReference>
<comment type="similarity">
    <text evidence="1">Belongs to the protein kinase superfamily. STE Ser/Thr protein kinase family. STE20 subfamily.</text>
</comment>
<dbReference type="InterPro" id="IPR000719">
    <property type="entry name" value="Prot_kinase_dom"/>
</dbReference>
<comment type="caution">
    <text evidence="4">The sequence shown here is derived from an EMBL/GenBank/DDBJ whole genome shotgun (WGS) entry which is preliminary data.</text>
</comment>
<evidence type="ECO:0000256" key="1">
    <source>
        <dbReference type="ARBA" id="ARBA00008874"/>
    </source>
</evidence>
<dbReference type="Pfam" id="PF00069">
    <property type="entry name" value="Pkinase"/>
    <property type="match status" value="1"/>
</dbReference>
<dbReference type="PANTHER" id="PTHR48014:SF13">
    <property type="entry name" value="STE20-RELATED KINASE ADAPTER PROTEIN BETA"/>
    <property type="match status" value="1"/>
</dbReference>
<dbReference type="PROSITE" id="PS50011">
    <property type="entry name" value="PROTEIN_KINASE_DOM"/>
    <property type="match status" value="1"/>
</dbReference>
<evidence type="ECO:0000313" key="4">
    <source>
        <dbReference type="EMBL" id="KAJ7345463.1"/>
    </source>
</evidence>
<dbReference type="InterPro" id="IPR011009">
    <property type="entry name" value="Kinase-like_dom_sf"/>
</dbReference>
<dbReference type="EMBL" id="JAPFRF010000001">
    <property type="protein sequence ID" value="KAJ7345463.1"/>
    <property type="molecule type" value="Genomic_DNA"/>
</dbReference>
<name>A0A9Q0YC37_9SAUR</name>
<organism evidence="4 5">
    <name type="scientific">Phrynocephalus forsythii</name>
    <dbReference type="NCBI Taxonomy" id="171643"/>
    <lineage>
        <taxon>Eukaryota</taxon>
        <taxon>Metazoa</taxon>
        <taxon>Chordata</taxon>
        <taxon>Craniata</taxon>
        <taxon>Vertebrata</taxon>
        <taxon>Euteleostomi</taxon>
        <taxon>Lepidosauria</taxon>
        <taxon>Squamata</taxon>
        <taxon>Bifurcata</taxon>
        <taxon>Unidentata</taxon>
        <taxon>Episquamata</taxon>
        <taxon>Toxicofera</taxon>
        <taxon>Iguania</taxon>
        <taxon>Acrodonta</taxon>
        <taxon>Agamidae</taxon>
        <taxon>Agaminae</taxon>
        <taxon>Phrynocephalus</taxon>
    </lineage>
</organism>
<dbReference type="GO" id="GO:0043539">
    <property type="term" value="F:protein serine/threonine kinase activator activity"/>
    <property type="evidence" value="ECO:0007669"/>
    <property type="project" value="InterPro"/>
</dbReference>
<accession>A0A9Q0YC37</accession>
<dbReference type="GO" id="GO:0004672">
    <property type="term" value="F:protein kinase activity"/>
    <property type="evidence" value="ECO:0007669"/>
    <property type="project" value="InterPro"/>
</dbReference>
<dbReference type="PANTHER" id="PTHR48014">
    <property type="entry name" value="SERINE/THREONINE-PROTEIN KINASE FRAY2"/>
    <property type="match status" value="1"/>
</dbReference>